<dbReference type="SUPFAM" id="SSF53335">
    <property type="entry name" value="S-adenosyl-L-methionine-dependent methyltransferases"/>
    <property type="match status" value="1"/>
</dbReference>
<dbReference type="PANTHER" id="PTHR34203">
    <property type="entry name" value="METHYLTRANSFERASE, FKBM FAMILY PROTEIN"/>
    <property type="match status" value="1"/>
</dbReference>
<accession>A0A7V3N4B4</accession>
<dbReference type="AlphaFoldDB" id="A0A7V3N4B4"/>
<dbReference type="PANTHER" id="PTHR34203:SF15">
    <property type="entry name" value="SLL1173 PROTEIN"/>
    <property type="match status" value="1"/>
</dbReference>
<proteinExistence type="predicted"/>
<keyword evidence="2" id="KW-0489">Methyltransferase</keyword>
<dbReference type="GO" id="GO:0032259">
    <property type="term" value="P:methylation"/>
    <property type="evidence" value="ECO:0007669"/>
    <property type="project" value="UniProtKB-KW"/>
</dbReference>
<protein>
    <submittedName>
        <fullName evidence="2">FkbM family methyltransferase</fullName>
    </submittedName>
</protein>
<keyword evidence="2" id="KW-0808">Transferase</keyword>
<dbReference type="InterPro" id="IPR052514">
    <property type="entry name" value="SAM-dependent_MTase"/>
</dbReference>
<feature type="domain" description="Methyltransferase FkbM" evidence="1">
    <location>
        <begin position="72"/>
        <end position="221"/>
    </location>
</feature>
<gene>
    <name evidence="2" type="ORF">ENV41_01785</name>
</gene>
<dbReference type="Gene3D" id="3.40.50.150">
    <property type="entry name" value="Vaccinia Virus protein VP39"/>
    <property type="match status" value="1"/>
</dbReference>
<evidence type="ECO:0000313" key="2">
    <source>
        <dbReference type="EMBL" id="HFZ08846.1"/>
    </source>
</evidence>
<sequence>MQFNWLPLKSQIGRIIKICLPSGMIVPIFQGTLRGKKWMIASSNIECALGSYEYEKRKLFENRISKGSVVYDVGAHVGFYTLLASEIVGPEGKVIAFEPVPQNLLFLRRHLQLNGCRNVTIVDAAVCDKEGIACFDRGPNSSMGHISKDGDLIVRLVSLDELVMKNRIDPPDYIKIDVEGAELLVLKGAKKTLTKYKPELFLATHSPELHRNCCMFLRSLGCQIRPIANERMNLSDELFGFWPKSLQ</sequence>
<reference evidence="2" key="1">
    <citation type="journal article" date="2020" name="mSystems">
        <title>Genome- and Community-Level Interaction Insights into Carbon Utilization and Element Cycling Functions of Hydrothermarchaeota in Hydrothermal Sediment.</title>
        <authorList>
            <person name="Zhou Z."/>
            <person name="Liu Y."/>
            <person name="Xu W."/>
            <person name="Pan J."/>
            <person name="Luo Z.H."/>
            <person name="Li M."/>
        </authorList>
    </citation>
    <scope>NUCLEOTIDE SEQUENCE [LARGE SCALE GENOMIC DNA]</scope>
    <source>
        <strain evidence="2">SpSt-757</strain>
    </source>
</reference>
<dbReference type="EMBL" id="DTGG01000060">
    <property type="protein sequence ID" value="HFZ08846.1"/>
    <property type="molecule type" value="Genomic_DNA"/>
</dbReference>
<name>A0A7V3N4B4_UNCC3</name>
<dbReference type="GO" id="GO:0008168">
    <property type="term" value="F:methyltransferase activity"/>
    <property type="evidence" value="ECO:0007669"/>
    <property type="project" value="UniProtKB-KW"/>
</dbReference>
<dbReference type="Pfam" id="PF05050">
    <property type="entry name" value="Methyltransf_21"/>
    <property type="match status" value="1"/>
</dbReference>
<organism evidence="2">
    <name type="scientific">candidate division CPR3 bacterium</name>
    <dbReference type="NCBI Taxonomy" id="2268181"/>
    <lineage>
        <taxon>Bacteria</taxon>
        <taxon>Bacteria division CPR3</taxon>
    </lineage>
</organism>
<dbReference type="NCBIfam" id="TIGR01444">
    <property type="entry name" value="fkbM_fam"/>
    <property type="match status" value="1"/>
</dbReference>
<dbReference type="InterPro" id="IPR029063">
    <property type="entry name" value="SAM-dependent_MTases_sf"/>
</dbReference>
<comment type="caution">
    <text evidence="2">The sequence shown here is derived from an EMBL/GenBank/DDBJ whole genome shotgun (WGS) entry which is preliminary data.</text>
</comment>
<dbReference type="InterPro" id="IPR006342">
    <property type="entry name" value="FkbM_mtfrase"/>
</dbReference>
<evidence type="ECO:0000259" key="1">
    <source>
        <dbReference type="Pfam" id="PF05050"/>
    </source>
</evidence>